<dbReference type="InterPro" id="IPR011701">
    <property type="entry name" value="MFS"/>
</dbReference>
<name>A0A8I6TEK7_CIMLE</name>
<feature type="transmembrane region" description="Helical" evidence="8">
    <location>
        <begin position="465"/>
        <end position="484"/>
    </location>
</feature>
<keyword evidence="10" id="KW-1185">Reference proteome</keyword>
<dbReference type="AlphaFoldDB" id="A0A8I6TEK7"/>
<keyword evidence="5 8" id="KW-0472">Membrane</keyword>
<comment type="similarity">
    <text evidence="6">Belongs to the glycoside-pentoside-hexuronide (GPH) cation symporter transporter (TC 2.A.2) family.</text>
</comment>
<evidence type="ECO:0000256" key="5">
    <source>
        <dbReference type="ARBA" id="ARBA00023136"/>
    </source>
</evidence>
<dbReference type="PANTHER" id="PTHR19432">
    <property type="entry name" value="SUGAR TRANSPORTER"/>
    <property type="match status" value="1"/>
</dbReference>
<dbReference type="GO" id="GO:0008506">
    <property type="term" value="F:sucrose:proton symporter activity"/>
    <property type="evidence" value="ECO:0007669"/>
    <property type="project" value="TreeGrafter"/>
</dbReference>
<evidence type="ECO:0000313" key="9">
    <source>
        <dbReference type="EnsemblMetazoa" id="XP_014244223.1"/>
    </source>
</evidence>
<dbReference type="EnsemblMetazoa" id="XM_014388733.2">
    <property type="protein sequence ID" value="XP_014244219.1"/>
    <property type="gene ID" value="LOC106663694"/>
</dbReference>
<feature type="transmembrane region" description="Helical" evidence="8">
    <location>
        <begin position="266"/>
        <end position="286"/>
    </location>
</feature>
<dbReference type="OMA" id="WKEWKNG"/>
<evidence type="ECO:0008006" key="11">
    <source>
        <dbReference type="Google" id="ProtNLM"/>
    </source>
</evidence>
<accession>A0A8I6TEK7</accession>
<dbReference type="RefSeq" id="XP_014244219.1">
    <property type="nucleotide sequence ID" value="XM_014388733.2"/>
</dbReference>
<dbReference type="Gene3D" id="1.20.1250.20">
    <property type="entry name" value="MFS general substrate transporter like domains"/>
    <property type="match status" value="1"/>
</dbReference>
<feature type="transmembrane region" description="Helical" evidence="8">
    <location>
        <begin position="131"/>
        <end position="148"/>
    </location>
</feature>
<dbReference type="CTD" id="26067050"/>
<evidence type="ECO:0000256" key="6">
    <source>
        <dbReference type="ARBA" id="ARBA00038193"/>
    </source>
</evidence>
<dbReference type="EnsemblMetazoa" id="XM_014388737.2">
    <property type="protein sequence ID" value="XP_014244223.1"/>
    <property type="gene ID" value="LOC106663694"/>
</dbReference>
<reference evidence="9" key="1">
    <citation type="submission" date="2022-01" db="UniProtKB">
        <authorList>
            <consortium name="EnsemblMetazoa"/>
        </authorList>
    </citation>
    <scope>IDENTIFICATION</scope>
</reference>
<feature type="transmembrane region" description="Helical" evidence="8">
    <location>
        <begin position="533"/>
        <end position="557"/>
    </location>
</feature>
<feature type="region of interest" description="Disordered" evidence="7">
    <location>
        <begin position="28"/>
        <end position="49"/>
    </location>
</feature>
<feature type="transmembrane region" description="Helical" evidence="8">
    <location>
        <begin position="569"/>
        <end position="589"/>
    </location>
</feature>
<evidence type="ECO:0000256" key="2">
    <source>
        <dbReference type="ARBA" id="ARBA00022448"/>
    </source>
</evidence>
<dbReference type="OrthoDB" id="28755at2759"/>
<dbReference type="RefSeq" id="XP_014244222.1">
    <property type="nucleotide sequence ID" value="XM_014388736.2"/>
</dbReference>
<evidence type="ECO:0000313" key="10">
    <source>
        <dbReference type="Proteomes" id="UP000494040"/>
    </source>
</evidence>
<sequence length="591" mass="65807">MEKLQEYQGTLGRLHSFRDELRERYHSWREDRLSGGTKQPPAREDQPEDQYSHIFKKKTAGELLRISAVVMGIEFSYAAETAFVSPTLLTIGVDHTRMTMMWALSPIIGLFLTPVLGSLSDNCHLSLGRRRPFIILLSLGILFGLVLVPNGREIGIKLGDNYQLNNSSHESRTNSTDDTTPISNPKHPWGVLFTVLGTILLDFDADACQSPARAYLLDVTLPEDHARGLTMFTLMAGLGGFFGYALGGINWDQTFIGDLMGGHVKAVFTLITLIFITCVVITLTSFSEIPLKILDKTNSFYMKRNLQTEEAEISRNAESYGTIKTPTTNVMMNETQFHTDVKGVQIEKGINSGIEEHKIIKTTESDLTLTDYLMSIVHMPRSILILCLTNLFCWMAHVSYSLNFTDYVGESVFGGNPMALEGSQEKLIYEEGVRFGCWGMSMYSLSCCGYSLIIEKLIKKYKVKMTYIGGLCFYGLGMILMAVTNCKFSVIFFSCTAGVLYSTLFTMPYLLIAHYHLKKMFDSEGNIYQNRGLGTDVAIVSSMVFVAQFTLSMFIGYFVSVANTTAVTVYASGVLGLLASISATQILYLDL</sequence>
<evidence type="ECO:0000256" key="4">
    <source>
        <dbReference type="ARBA" id="ARBA00022989"/>
    </source>
</evidence>
<protein>
    <recommendedName>
        <fullName evidence="11">Proton-associated sugar transporter A</fullName>
    </recommendedName>
</protein>
<dbReference type="EnsemblMetazoa" id="XM_014388735.2">
    <property type="protein sequence ID" value="XP_014244221.1"/>
    <property type="gene ID" value="LOC106663694"/>
</dbReference>
<dbReference type="PANTHER" id="PTHR19432:SF35">
    <property type="entry name" value="SOLUTE CARRIER FAMILY 45 MEMBER 3 ISOFORM X1"/>
    <property type="match status" value="1"/>
</dbReference>
<organism evidence="9 10">
    <name type="scientific">Cimex lectularius</name>
    <name type="common">Bed bug</name>
    <name type="synonym">Acanthia lectularia</name>
    <dbReference type="NCBI Taxonomy" id="79782"/>
    <lineage>
        <taxon>Eukaryota</taxon>
        <taxon>Metazoa</taxon>
        <taxon>Ecdysozoa</taxon>
        <taxon>Arthropoda</taxon>
        <taxon>Hexapoda</taxon>
        <taxon>Insecta</taxon>
        <taxon>Pterygota</taxon>
        <taxon>Neoptera</taxon>
        <taxon>Paraneoptera</taxon>
        <taxon>Hemiptera</taxon>
        <taxon>Heteroptera</taxon>
        <taxon>Panheteroptera</taxon>
        <taxon>Cimicomorpha</taxon>
        <taxon>Cimicidae</taxon>
        <taxon>Cimex</taxon>
    </lineage>
</organism>
<dbReference type="EnsemblMetazoa" id="XM_014388736.2">
    <property type="protein sequence ID" value="XP_014244222.1"/>
    <property type="gene ID" value="LOC106663694"/>
</dbReference>
<dbReference type="GO" id="GO:0016020">
    <property type="term" value="C:membrane"/>
    <property type="evidence" value="ECO:0007669"/>
    <property type="project" value="UniProtKB-SubCell"/>
</dbReference>
<comment type="subcellular location">
    <subcellularLocation>
        <location evidence="1">Membrane</location>
        <topology evidence="1">Multi-pass membrane protein</topology>
    </subcellularLocation>
</comment>
<dbReference type="GeneID" id="106663694"/>
<dbReference type="InterPro" id="IPR036259">
    <property type="entry name" value="MFS_trans_sf"/>
</dbReference>
<keyword evidence="2" id="KW-0813">Transport</keyword>
<evidence type="ECO:0000256" key="8">
    <source>
        <dbReference type="SAM" id="Phobius"/>
    </source>
</evidence>
<dbReference type="RefSeq" id="XP_014244223.1">
    <property type="nucleotide sequence ID" value="XM_014388737.2"/>
</dbReference>
<dbReference type="RefSeq" id="XP_014244221.1">
    <property type="nucleotide sequence ID" value="XM_014388735.2"/>
</dbReference>
<dbReference type="Proteomes" id="UP000494040">
    <property type="component" value="Unassembled WGS sequence"/>
</dbReference>
<dbReference type="CDD" id="cd17313">
    <property type="entry name" value="MFS_SLC45_SUC"/>
    <property type="match status" value="1"/>
</dbReference>
<feature type="transmembrane region" description="Helical" evidence="8">
    <location>
        <begin position="490"/>
        <end position="512"/>
    </location>
</feature>
<evidence type="ECO:0000256" key="3">
    <source>
        <dbReference type="ARBA" id="ARBA00022692"/>
    </source>
</evidence>
<feature type="transmembrane region" description="Helical" evidence="8">
    <location>
        <begin position="226"/>
        <end position="246"/>
    </location>
</feature>
<evidence type="ECO:0000256" key="1">
    <source>
        <dbReference type="ARBA" id="ARBA00004141"/>
    </source>
</evidence>
<dbReference type="SUPFAM" id="SSF103473">
    <property type="entry name" value="MFS general substrate transporter"/>
    <property type="match status" value="1"/>
</dbReference>
<feature type="transmembrane region" description="Helical" evidence="8">
    <location>
        <begin position="99"/>
        <end position="119"/>
    </location>
</feature>
<feature type="transmembrane region" description="Helical" evidence="8">
    <location>
        <begin position="63"/>
        <end position="79"/>
    </location>
</feature>
<dbReference type="Pfam" id="PF07690">
    <property type="entry name" value="MFS_1"/>
    <property type="match status" value="1"/>
</dbReference>
<proteinExistence type="inferred from homology"/>
<keyword evidence="4 8" id="KW-1133">Transmembrane helix</keyword>
<keyword evidence="3 8" id="KW-0812">Transmembrane</keyword>
<dbReference type="KEGG" id="clec:106663694"/>
<evidence type="ECO:0000256" key="7">
    <source>
        <dbReference type="SAM" id="MobiDB-lite"/>
    </source>
</evidence>